<dbReference type="InterPro" id="IPR024307">
    <property type="entry name" value="YmaF"/>
</dbReference>
<gene>
    <name evidence="1" type="ORF">EHV15_10370</name>
</gene>
<accession>A0A3P3TZL4</accession>
<dbReference type="EMBL" id="RRCN01000001">
    <property type="protein sequence ID" value="RRJ63280.1"/>
    <property type="molecule type" value="Genomic_DNA"/>
</dbReference>
<dbReference type="RefSeq" id="WP_128631123.1">
    <property type="nucleotide sequence ID" value="NZ_RRCN01000001.1"/>
</dbReference>
<dbReference type="Pfam" id="PF12788">
    <property type="entry name" value="YmaF"/>
    <property type="match status" value="1"/>
</dbReference>
<dbReference type="Proteomes" id="UP000267017">
    <property type="component" value="Unassembled WGS sequence"/>
</dbReference>
<reference evidence="1 2" key="1">
    <citation type="submission" date="2018-11" db="EMBL/GenBank/DDBJ databases">
        <title>Genome sequencing of Paenibacillus sp. KCOM 3021 (= ChDC PVNT-B20).</title>
        <authorList>
            <person name="Kook J.-K."/>
            <person name="Park S.-N."/>
            <person name="Lim Y.K."/>
        </authorList>
    </citation>
    <scope>NUCLEOTIDE SEQUENCE [LARGE SCALE GENOMIC DNA]</scope>
    <source>
        <strain evidence="1 2">KCOM 3021</strain>
    </source>
</reference>
<dbReference type="AlphaFoldDB" id="A0A3P3TZL4"/>
<evidence type="ECO:0008006" key="3">
    <source>
        <dbReference type="Google" id="ProtNLM"/>
    </source>
</evidence>
<organism evidence="1 2">
    <name type="scientific">Paenibacillus oralis</name>
    <dbReference type="NCBI Taxonomy" id="2490856"/>
    <lineage>
        <taxon>Bacteria</taxon>
        <taxon>Bacillati</taxon>
        <taxon>Bacillota</taxon>
        <taxon>Bacilli</taxon>
        <taxon>Bacillales</taxon>
        <taxon>Paenibacillaceae</taxon>
        <taxon>Paenibacillus</taxon>
    </lineage>
</organism>
<proteinExistence type="predicted"/>
<sequence>MKIPVKGVVISSTDSDGSHSHKLYITSWGGRPVHSHEFKGVTSFDVGHRHAYAGLTAPAPSGVQHTHRYHTVTSFDDGHSHVITGVTGPAIPVPGGGHIHHFEGVTTVNGAMPHTHYYRGNTGNEVAGD</sequence>
<keyword evidence="2" id="KW-1185">Reference proteome</keyword>
<name>A0A3P3TZL4_9BACL</name>
<protein>
    <recommendedName>
        <fullName evidence="3">YmaF family protein</fullName>
    </recommendedName>
</protein>
<evidence type="ECO:0000313" key="2">
    <source>
        <dbReference type="Proteomes" id="UP000267017"/>
    </source>
</evidence>
<dbReference type="OrthoDB" id="1682334at2"/>
<comment type="caution">
    <text evidence="1">The sequence shown here is derived from an EMBL/GenBank/DDBJ whole genome shotgun (WGS) entry which is preliminary data.</text>
</comment>
<evidence type="ECO:0000313" key="1">
    <source>
        <dbReference type="EMBL" id="RRJ63280.1"/>
    </source>
</evidence>